<organism evidence="2 3">
    <name type="scientific">Acanthosepion pharaonis</name>
    <name type="common">Pharaoh cuttlefish</name>
    <name type="synonym">Sepia pharaonis</name>
    <dbReference type="NCBI Taxonomy" id="158019"/>
    <lineage>
        <taxon>Eukaryota</taxon>
        <taxon>Metazoa</taxon>
        <taxon>Spiralia</taxon>
        <taxon>Lophotrochozoa</taxon>
        <taxon>Mollusca</taxon>
        <taxon>Cephalopoda</taxon>
        <taxon>Coleoidea</taxon>
        <taxon>Decapodiformes</taxon>
        <taxon>Sepiida</taxon>
        <taxon>Sepiina</taxon>
        <taxon>Sepiidae</taxon>
        <taxon>Acanthosepion</taxon>
    </lineage>
</organism>
<feature type="region of interest" description="Disordered" evidence="1">
    <location>
        <begin position="556"/>
        <end position="579"/>
    </location>
</feature>
<dbReference type="EC" id="2.3.2.33" evidence="2"/>
<dbReference type="SUPFAM" id="SSF50985">
    <property type="entry name" value="RCC1/BLIP-II"/>
    <property type="match status" value="1"/>
</dbReference>
<dbReference type="GO" id="GO:0007411">
    <property type="term" value="P:axon guidance"/>
    <property type="evidence" value="ECO:0007669"/>
    <property type="project" value="TreeGrafter"/>
</dbReference>
<keyword evidence="2" id="KW-0012">Acyltransferase</keyword>
<proteinExistence type="predicted"/>
<protein>
    <submittedName>
        <fullName evidence="2">MYCBP2</fullName>
        <ecNumber evidence="2">2.3.2.33</ecNumber>
    </submittedName>
</protein>
<name>A0A812DUY4_ACAPH</name>
<dbReference type="EMBL" id="CAHIKZ030004486">
    <property type="protein sequence ID" value="CAE1311210.1"/>
    <property type="molecule type" value="Genomic_DNA"/>
</dbReference>
<accession>A0A812DUY4</accession>
<dbReference type="PANTHER" id="PTHR45943:SF1">
    <property type="entry name" value="E3 UBIQUITIN-PROTEIN LIGASE MYCBP2"/>
    <property type="match status" value="1"/>
</dbReference>
<dbReference type="Pfam" id="PF13540">
    <property type="entry name" value="RCC1_2"/>
    <property type="match status" value="1"/>
</dbReference>
<gene>
    <name evidence="2" type="ORF">SPHA_62612</name>
</gene>
<evidence type="ECO:0000313" key="2">
    <source>
        <dbReference type="EMBL" id="CAE1311210.1"/>
    </source>
</evidence>
<reference evidence="2" key="1">
    <citation type="submission" date="2021-01" db="EMBL/GenBank/DDBJ databases">
        <authorList>
            <person name="Li R."/>
            <person name="Bekaert M."/>
        </authorList>
    </citation>
    <scope>NUCLEOTIDE SEQUENCE</scope>
    <source>
        <strain evidence="2">Farmed</strain>
    </source>
</reference>
<dbReference type="Proteomes" id="UP000597762">
    <property type="component" value="Unassembled WGS sequence"/>
</dbReference>
<dbReference type="PANTHER" id="PTHR45943">
    <property type="entry name" value="E3 UBIQUITIN-PROTEIN LIGASE MYCBP2"/>
    <property type="match status" value="1"/>
</dbReference>
<dbReference type="AlphaFoldDB" id="A0A812DUY4"/>
<feature type="region of interest" description="Disordered" evidence="1">
    <location>
        <begin position="1"/>
        <end position="26"/>
    </location>
</feature>
<sequence length="742" mass="80564">MFHQANSVQTSDSEEEECDDKNKDGQPLKIPRIVGMGLNLLFELVRETQKQYPELCVKALRALLDLLQGQLPEGMKGEPADILEGMFQLLMELTTGQGLENIPLELSNTLTSLACAGLISLVIAWGDTGKYLTAIGAMLMNTNSLCGQTIPVSSILTSLQKSIHAVLHGRTQLPDWLSQGVKVKALADSFKLDSVSRQKVSVQSHCALASDGCYLYVLNKQGLSKVGSGFGGTIKGHVYTCKDNFDSGKGWLAYAGEYLFFHPCNENKGTLYIVNQDSLEIEGTTQLQDISPGSSVLFSDGQNIGQIASTKDDSFVVRTYDPYHSPMTLVSEVPLKLARKCMDVFGLSGFDPDIHRHSINTGFDEDAVTISAGREFALIRTISGKVLYCGKSQALGIKQGGPAAGKWAELPITKSPKIVQVVTGHDSQHALLVSDDGSVFFVGTPRRGEDGDSSIVKVRRQPKAMKPKKLIRLESKNVVYVACNNGSSAMVTKEGEVFMFGKDTTHCDHASGHVTDLKDVIISQISLGKAHAVTLTNKGLVYTFGINNKGQCGRDYSPGATKEGSSNVTMAEEEDEGEPEEIVCPQGKHRWRHDQCMVCTVCGECTGYGVNCISSGRFDRSPGLPCGCGSGDSGCAECGVCKSCAGESELTDQLNERGLKEVFNKSDHFISFDLTTGGKTGLKTNLDLDKKKVGRPGVKPLEQIGKRMEQKIEKVQKAKNKSLKQNKFRGNYYCLFTYIHSP</sequence>
<dbReference type="GO" id="GO:0061630">
    <property type="term" value="F:ubiquitin protein ligase activity"/>
    <property type="evidence" value="ECO:0007669"/>
    <property type="project" value="UniProtKB-EC"/>
</dbReference>
<keyword evidence="3" id="KW-1185">Reference proteome</keyword>
<comment type="caution">
    <text evidence="2">The sequence shown here is derived from an EMBL/GenBank/DDBJ whole genome shotgun (WGS) entry which is preliminary data.</text>
</comment>
<evidence type="ECO:0000256" key="1">
    <source>
        <dbReference type="SAM" id="MobiDB-lite"/>
    </source>
</evidence>
<dbReference type="GO" id="GO:0005886">
    <property type="term" value="C:plasma membrane"/>
    <property type="evidence" value="ECO:0007669"/>
    <property type="project" value="TreeGrafter"/>
</dbReference>
<dbReference type="OrthoDB" id="6150648at2759"/>
<dbReference type="GO" id="GO:0005634">
    <property type="term" value="C:nucleus"/>
    <property type="evidence" value="ECO:0007669"/>
    <property type="project" value="TreeGrafter"/>
</dbReference>
<feature type="compositionally biased region" description="Polar residues" evidence="1">
    <location>
        <begin position="1"/>
        <end position="11"/>
    </location>
</feature>
<keyword evidence="2" id="KW-0808">Transferase</keyword>
<dbReference type="InterPro" id="IPR009091">
    <property type="entry name" value="RCC1/BLIP-II"/>
</dbReference>
<dbReference type="Gene3D" id="2.130.10.30">
    <property type="entry name" value="Regulator of chromosome condensation 1/beta-lactamase-inhibitor protein II"/>
    <property type="match status" value="1"/>
</dbReference>
<dbReference type="GO" id="GO:0008582">
    <property type="term" value="P:regulation of synaptic assembly at neuromuscular junction"/>
    <property type="evidence" value="ECO:0007669"/>
    <property type="project" value="TreeGrafter"/>
</dbReference>
<evidence type="ECO:0000313" key="3">
    <source>
        <dbReference type="Proteomes" id="UP000597762"/>
    </source>
</evidence>